<name>A0A9P3B5G2_9EURO</name>
<evidence type="ECO:0000256" key="1">
    <source>
        <dbReference type="SAM" id="MobiDB-lite"/>
    </source>
</evidence>
<dbReference type="AlphaFoldDB" id="A0A9P3B5G2"/>
<feature type="compositionally biased region" description="Pro residues" evidence="1">
    <location>
        <begin position="1"/>
        <end position="13"/>
    </location>
</feature>
<evidence type="ECO:0000313" key="3">
    <source>
        <dbReference type="Proteomes" id="UP001043456"/>
    </source>
</evidence>
<reference evidence="2 3" key="1">
    <citation type="submission" date="2018-10" db="EMBL/GenBank/DDBJ databases">
        <title>Pan-genome distribution and transcriptional activeness of fungal secondary metabolism genes in Aspergillus section Fumigati.</title>
        <authorList>
            <person name="Takahashi H."/>
            <person name="Umemura M."/>
            <person name="Ninomiya A."/>
            <person name="Kusuya Y."/>
            <person name="Urayama S."/>
            <person name="Shimizu M."/>
            <person name="Watanabe A."/>
            <person name="Kamei K."/>
            <person name="Yaguchi T."/>
            <person name="Hagiwara D."/>
        </authorList>
    </citation>
    <scope>NUCLEOTIDE SEQUENCE [LARGE SCALE GENOMIC DNA]</scope>
    <source>
        <strain evidence="2 3">IFM 55266</strain>
    </source>
</reference>
<accession>A0A9P3B5G2</accession>
<dbReference type="GeneID" id="67002579"/>
<protein>
    <submittedName>
        <fullName evidence="2">Uncharacterized protein</fullName>
    </submittedName>
</protein>
<dbReference type="RefSeq" id="XP_043155858.1">
    <property type="nucleotide sequence ID" value="XM_043299923.1"/>
</dbReference>
<comment type="caution">
    <text evidence="2">The sequence shown here is derived from an EMBL/GenBank/DDBJ whole genome shotgun (WGS) entry which is preliminary data.</text>
</comment>
<proteinExistence type="predicted"/>
<feature type="region of interest" description="Disordered" evidence="1">
    <location>
        <begin position="1"/>
        <end position="21"/>
    </location>
</feature>
<sequence length="300" mass="33797">MSSPPPLPAPPRSLPSGAPYHSGACRQGRQCRNGSLLECLYGPSNLVYDQTALARGNWFRHARWVTNNVRTDIAVVCRRTPEDLEGLVRRVPMQIETFAAGRDWQVLVVGCQLKRRPSQESMVHWIKCPRSESLCGAKVKETNENLFPLQEADLAFALEMLERSPPATTEEIVRNMEMRMDVRASRCTYIKEQQQKLQVTEATLSWGRIFTAVAHNLTPFLKLRKWTSPYGSDRGARMVCATRTYLLVHLLVACAVVLLCGRDHGLRMFVGRLRILPTAKMGEACHGHAACIECRLVQLD</sequence>
<evidence type="ECO:0000313" key="2">
    <source>
        <dbReference type="EMBL" id="GIJ85111.1"/>
    </source>
</evidence>
<dbReference type="Proteomes" id="UP001043456">
    <property type="component" value="Unassembled WGS sequence"/>
</dbReference>
<dbReference type="OrthoDB" id="2958197at2759"/>
<organism evidence="2 3">
    <name type="scientific">Aspergillus pseudoviridinutans</name>
    <dbReference type="NCBI Taxonomy" id="1517512"/>
    <lineage>
        <taxon>Eukaryota</taxon>
        <taxon>Fungi</taxon>
        <taxon>Dikarya</taxon>
        <taxon>Ascomycota</taxon>
        <taxon>Pezizomycotina</taxon>
        <taxon>Eurotiomycetes</taxon>
        <taxon>Eurotiomycetidae</taxon>
        <taxon>Eurotiales</taxon>
        <taxon>Aspergillaceae</taxon>
        <taxon>Aspergillus</taxon>
        <taxon>Aspergillus subgen. Fumigati</taxon>
    </lineage>
</organism>
<keyword evidence="3" id="KW-1185">Reference proteome</keyword>
<dbReference type="EMBL" id="BHVY01000003">
    <property type="protein sequence ID" value="GIJ85111.1"/>
    <property type="molecule type" value="Genomic_DNA"/>
</dbReference>
<gene>
    <name evidence="2" type="ORF">Asppvi_003967</name>
</gene>